<dbReference type="Proteomes" id="UP000177197">
    <property type="component" value="Unassembled WGS sequence"/>
</dbReference>
<sequence length="207" mass="23409">MIDFSKLTEQKISQKFGALPQGLKDVLSSTRTSSVVENIGKLNRLNDDQVLILQQLVGLVILGFVDFDEMKQEMLDAISITKSLVSPIAEEIRHKIFLPIINPLQQSQGIERASNIYFEIINENTIGGLSINKIKNAGLAPDEKREKLKSIIQNKYNHLPPDQKQLILQTISMRDKNEKNQAISALPKDTQWMINAKEVTTAPIWEF</sequence>
<accession>A0A1F5CB04</accession>
<evidence type="ECO:0000313" key="1">
    <source>
        <dbReference type="EMBL" id="OGD40059.1"/>
    </source>
</evidence>
<proteinExistence type="predicted"/>
<comment type="caution">
    <text evidence="1">The sequence shown here is derived from an EMBL/GenBank/DDBJ whole genome shotgun (WGS) entry which is preliminary data.</text>
</comment>
<dbReference type="AlphaFoldDB" id="A0A1F5CB04"/>
<gene>
    <name evidence="1" type="ORF">A3I30_02430</name>
</gene>
<dbReference type="EMBL" id="MEYV01000013">
    <property type="protein sequence ID" value="OGD40059.1"/>
    <property type="molecule type" value="Genomic_DNA"/>
</dbReference>
<name>A0A1F5CB04_9BACT</name>
<reference evidence="1 2" key="1">
    <citation type="journal article" date="2016" name="Nat. Commun.">
        <title>Thousands of microbial genomes shed light on interconnected biogeochemical processes in an aquifer system.</title>
        <authorList>
            <person name="Anantharaman K."/>
            <person name="Brown C.T."/>
            <person name="Hug L.A."/>
            <person name="Sharon I."/>
            <person name="Castelle C.J."/>
            <person name="Probst A.J."/>
            <person name="Thomas B.C."/>
            <person name="Singh A."/>
            <person name="Wilkins M.J."/>
            <person name="Karaoz U."/>
            <person name="Brodie E.L."/>
            <person name="Williams K.H."/>
            <person name="Hubbard S.S."/>
            <person name="Banfield J.F."/>
        </authorList>
    </citation>
    <scope>NUCLEOTIDE SEQUENCE [LARGE SCALE GENOMIC DNA]</scope>
</reference>
<organism evidence="1 2">
    <name type="scientific">Candidatus Azambacteria bacterium RIFCSPLOWO2_02_FULL_44_14</name>
    <dbReference type="NCBI Taxonomy" id="1797306"/>
    <lineage>
        <taxon>Bacteria</taxon>
        <taxon>Candidatus Azamiibacteriota</taxon>
    </lineage>
</organism>
<protein>
    <submittedName>
        <fullName evidence="1">Uncharacterized protein</fullName>
    </submittedName>
</protein>
<evidence type="ECO:0000313" key="2">
    <source>
        <dbReference type="Proteomes" id="UP000177197"/>
    </source>
</evidence>